<keyword evidence="3" id="KW-0808">Transferase</keyword>
<gene>
    <name evidence="3" type="ORF">FHR96_001930</name>
</gene>
<comment type="caution">
    <text evidence="3">The sequence shown here is derived from an EMBL/GenBank/DDBJ whole genome shotgun (WGS) entry which is preliminary data.</text>
</comment>
<dbReference type="AlphaFoldDB" id="A0A7W5BXN3"/>
<dbReference type="Pfam" id="PF13302">
    <property type="entry name" value="Acetyltransf_3"/>
    <property type="match status" value="1"/>
</dbReference>
<dbReference type="PANTHER" id="PTHR43441:SF2">
    <property type="entry name" value="FAMILY ACETYLTRANSFERASE, PUTATIVE (AFU_ORTHOLOGUE AFUA_7G00850)-RELATED"/>
    <property type="match status" value="1"/>
</dbReference>
<dbReference type="Gene3D" id="3.40.630.30">
    <property type="match status" value="1"/>
</dbReference>
<proteinExistence type="predicted"/>
<accession>A0A7W5BXN3</accession>
<sequence>MTTDTPGTSTRSRTPFGQPVGEAVPGWQGATPLPDATLTGHRVRVEPLETDRHGDSLHAALGEAGTAPGDAAEARWTYLGGVPYRDRRGFDAWLAERTDSRDPRFHAIVERASGRALGVAAYLNIVPEQGSIEVGHLHFSPRLQRTPAATEAMALMMRHAFALGYRRYEWKCDALNAPSRRAAERLGFRFEGVFRQHRVVAGRNRDTAWFSILDGEWPALEAILQRWLSPDNFDAEGRQRSSLSALTARPSALD</sequence>
<evidence type="ECO:0000313" key="4">
    <source>
        <dbReference type="Proteomes" id="UP000525987"/>
    </source>
</evidence>
<dbReference type="PANTHER" id="PTHR43441">
    <property type="entry name" value="RIBOSOMAL-PROTEIN-SERINE ACETYLTRANSFERASE"/>
    <property type="match status" value="1"/>
</dbReference>
<dbReference type="PROSITE" id="PS51186">
    <property type="entry name" value="GNAT"/>
    <property type="match status" value="1"/>
</dbReference>
<evidence type="ECO:0000256" key="1">
    <source>
        <dbReference type="SAM" id="MobiDB-lite"/>
    </source>
</evidence>
<dbReference type="SUPFAM" id="SSF55729">
    <property type="entry name" value="Acyl-CoA N-acyltransferases (Nat)"/>
    <property type="match status" value="1"/>
</dbReference>
<dbReference type="GO" id="GO:0005737">
    <property type="term" value="C:cytoplasm"/>
    <property type="evidence" value="ECO:0007669"/>
    <property type="project" value="TreeGrafter"/>
</dbReference>
<organism evidence="3 4">
    <name type="scientific">Halomonas organivorans</name>
    <dbReference type="NCBI Taxonomy" id="257772"/>
    <lineage>
        <taxon>Bacteria</taxon>
        <taxon>Pseudomonadati</taxon>
        <taxon>Pseudomonadota</taxon>
        <taxon>Gammaproteobacteria</taxon>
        <taxon>Oceanospirillales</taxon>
        <taxon>Halomonadaceae</taxon>
        <taxon>Halomonas</taxon>
    </lineage>
</organism>
<evidence type="ECO:0000313" key="3">
    <source>
        <dbReference type="EMBL" id="MBB3141056.1"/>
    </source>
</evidence>
<feature type="compositionally biased region" description="Polar residues" evidence="1">
    <location>
        <begin position="1"/>
        <end position="15"/>
    </location>
</feature>
<reference evidence="3 4" key="1">
    <citation type="submission" date="2020-08" db="EMBL/GenBank/DDBJ databases">
        <title>Genomic Encyclopedia of Type Strains, Phase III (KMG-III): the genomes of soil and plant-associated and newly described type strains.</title>
        <authorList>
            <person name="Whitman W."/>
        </authorList>
    </citation>
    <scope>NUCLEOTIDE SEQUENCE [LARGE SCALE GENOMIC DNA]</scope>
    <source>
        <strain evidence="3 4">CECT 5995</strain>
    </source>
</reference>
<dbReference type="GO" id="GO:1990189">
    <property type="term" value="F:protein N-terminal-serine acetyltransferase activity"/>
    <property type="evidence" value="ECO:0007669"/>
    <property type="project" value="TreeGrafter"/>
</dbReference>
<dbReference type="Proteomes" id="UP000525987">
    <property type="component" value="Unassembled WGS sequence"/>
</dbReference>
<dbReference type="InterPro" id="IPR051908">
    <property type="entry name" value="Ribosomal_N-acetyltransferase"/>
</dbReference>
<dbReference type="EMBL" id="JACHXM010000007">
    <property type="protein sequence ID" value="MBB3141056.1"/>
    <property type="molecule type" value="Genomic_DNA"/>
</dbReference>
<dbReference type="GO" id="GO:0008999">
    <property type="term" value="F:protein-N-terminal-alanine acetyltransferase activity"/>
    <property type="evidence" value="ECO:0007669"/>
    <property type="project" value="TreeGrafter"/>
</dbReference>
<name>A0A7W5BXN3_9GAMM</name>
<dbReference type="InterPro" id="IPR000182">
    <property type="entry name" value="GNAT_dom"/>
</dbReference>
<dbReference type="RefSeq" id="WP_183387440.1">
    <property type="nucleotide sequence ID" value="NZ_JACHXM010000007.1"/>
</dbReference>
<dbReference type="FunFam" id="3.40.630.30:FF:000047">
    <property type="entry name" value="Acetyltransferase, GNAT family"/>
    <property type="match status" value="1"/>
</dbReference>
<dbReference type="InterPro" id="IPR016181">
    <property type="entry name" value="Acyl_CoA_acyltransferase"/>
</dbReference>
<feature type="region of interest" description="Disordered" evidence="1">
    <location>
        <begin position="1"/>
        <end position="36"/>
    </location>
</feature>
<evidence type="ECO:0000259" key="2">
    <source>
        <dbReference type="PROSITE" id="PS51186"/>
    </source>
</evidence>
<feature type="domain" description="N-acetyltransferase" evidence="2">
    <location>
        <begin position="69"/>
        <end position="206"/>
    </location>
</feature>
<protein>
    <submittedName>
        <fullName evidence="3">RimJ/RimL family protein N-acetyltransferase</fullName>
    </submittedName>
</protein>
<keyword evidence="4" id="KW-1185">Reference proteome</keyword>